<dbReference type="EMBL" id="CP034235">
    <property type="protein sequence ID" value="QGQ93515.1"/>
    <property type="molecule type" value="Genomic_DNA"/>
</dbReference>
<evidence type="ECO:0000313" key="4">
    <source>
        <dbReference type="Proteomes" id="UP000426246"/>
    </source>
</evidence>
<feature type="compositionally biased region" description="Basic and acidic residues" evidence="1">
    <location>
        <begin position="17"/>
        <end position="37"/>
    </location>
</feature>
<reference evidence="4" key="1">
    <citation type="submission" date="2018-11" db="EMBL/GenBank/DDBJ databases">
        <title>Complete genome sequence of Paenibacillus sp. ML311-T8.</title>
        <authorList>
            <person name="Nam Y.-D."/>
            <person name="Kang J."/>
            <person name="Chung W.-H."/>
            <person name="Park Y.S."/>
        </authorList>
    </citation>
    <scope>NUCLEOTIDE SEQUENCE [LARGE SCALE GENOMIC DNA]</scope>
    <source>
        <strain evidence="4">ML311-T8</strain>
    </source>
</reference>
<evidence type="ECO:0000256" key="1">
    <source>
        <dbReference type="SAM" id="MobiDB-lite"/>
    </source>
</evidence>
<proteinExistence type="predicted"/>
<keyword evidence="4" id="KW-1185">Reference proteome</keyword>
<protein>
    <submittedName>
        <fullName evidence="3">Flagellar biosynthesis anti-sigma factor FlgM</fullName>
    </submittedName>
</protein>
<dbReference type="RefSeq" id="WP_155698362.1">
    <property type="nucleotide sequence ID" value="NZ_CP034235.1"/>
</dbReference>
<dbReference type="InterPro" id="IPR035890">
    <property type="entry name" value="Anti-sigma-28_factor_FlgM_sf"/>
</dbReference>
<dbReference type="KEGG" id="ppsc:EHS13_00535"/>
<dbReference type="AlphaFoldDB" id="A0A6B8RDA1"/>
<feature type="domain" description="Anti-sigma-28 factor FlgM C-terminal" evidence="2">
    <location>
        <begin position="35"/>
        <end position="80"/>
    </location>
</feature>
<dbReference type="SUPFAM" id="SSF101498">
    <property type="entry name" value="Anti-sigma factor FlgM"/>
    <property type="match status" value="1"/>
</dbReference>
<sequence length="83" mass="9371">MKINDTQRIAAANTYRKSNEDRVIQTEGKKQKKKDEVNISSEAKELQGASGAKQQVEDLKQSYQTGTYHVEASKIAEKLLPYL</sequence>
<gene>
    <name evidence="3" type="ORF">EHS13_00535</name>
</gene>
<evidence type="ECO:0000313" key="3">
    <source>
        <dbReference type="EMBL" id="QGQ93515.1"/>
    </source>
</evidence>
<name>A0A6B8RDA1_9BACL</name>
<dbReference type="OrthoDB" id="2382241at2"/>
<feature type="region of interest" description="Disordered" evidence="1">
    <location>
        <begin position="1"/>
        <end position="37"/>
    </location>
</feature>
<keyword evidence="3" id="KW-0969">Cilium</keyword>
<dbReference type="Proteomes" id="UP000426246">
    <property type="component" value="Chromosome"/>
</dbReference>
<dbReference type="Pfam" id="PF04316">
    <property type="entry name" value="FlgM"/>
    <property type="match status" value="1"/>
</dbReference>
<keyword evidence="3" id="KW-0282">Flagellum</keyword>
<dbReference type="InterPro" id="IPR031316">
    <property type="entry name" value="FlgM_C"/>
</dbReference>
<organism evidence="3 4">
    <name type="scientific">Paenibacillus psychroresistens</name>
    <dbReference type="NCBI Taxonomy" id="1778678"/>
    <lineage>
        <taxon>Bacteria</taxon>
        <taxon>Bacillati</taxon>
        <taxon>Bacillota</taxon>
        <taxon>Bacilli</taxon>
        <taxon>Bacillales</taxon>
        <taxon>Paenibacillaceae</taxon>
        <taxon>Paenibacillus</taxon>
    </lineage>
</organism>
<accession>A0A6B8RDA1</accession>
<evidence type="ECO:0000259" key="2">
    <source>
        <dbReference type="Pfam" id="PF04316"/>
    </source>
</evidence>
<keyword evidence="3" id="KW-0966">Cell projection</keyword>